<name>A0A6A6SQC0_9PLEO</name>
<evidence type="ECO:0000256" key="2">
    <source>
        <dbReference type="ARBA" id="ARBA00023002"/>
    </source>
</evidence>
<evidence type="ECO:0000259" key="5">
    <source>
        <dbReference type="Pfam" id="PF02737"/>
    </source>
</evidence>
<protein>
    <submittedName>
        <fullName evidence="6">3-hydroxyacyl-CoA dehydrogenase</fullName>
    </submittedName>
</protein>
<dbReference type="Gene3D" id="3.40.50.720">
    <property type="entry name" value="NAD(P)-binding Rossmann-like Domain"/>
    <property type="match status" value="1"/>
</dbReference>
<dbReference type="PANTHER" id="PTHR48075">
    <property type="entry name" value="3-HYDROXYACYL-COA DEHYDROGENASE FAMILY PROTEIN"/>
    <property type="match status" value="1"/>
</dbReference>
<dbReference type="PANTHER" id="PTHR48075:SF3">
    <property type="entry name" value="3-HYDROXYACYL-COA DEHYDROGENASE"/>
    <property type="match status" value="1"/>
</dbReference>
<feature type="domain" description="3-hydroxyacyl-CoA dehydrogenase C-terminal" evidence="4">
    <location>
        <begin position="187"/>
        <end position="283"/>
    </location>
</feature>
<dbReference type="InterPro" id="IPR022694">
    <property type="entry name" value="3-OHacyl-CoA_DH"/>
</dbReference>
<dbReference type="Proteomes" id="UP000799324">
    <property type="component" value="Unassembled WGS sequence"/>
</dbReference>
<dbReference type="Gene3D" id="1.10.1040.10">
    <property type="entry name" value="N-(1-d-carboxylethyl)-l-norvaline Dehydrogenase, domain 2"/>
    <property type="match status" value="1"/>
</dbReference>
<dbReference type="GO" id="GO:0016616">
    <property type="term" value="F:oxidoreductase activity, acting on the CH-OH group of donors, NAD or NADP as acceptor"/>
    <property type="evidence" value="ECO:0007669"/>
    <property type="project" value="InterPro"/>
</dbReference>
<dbReference type="InterPro" id="IPR006176">
    <property type="entry name" value="3-OHacyl-CoA_DH_NAD-bd"/>
</dbReference>
<reference evidence="6" key="1">
    <citation type="journal article" date="2020" name="Stud. Mycol.">
        <title>101 Dothideomycetes genomes: a test case for predicting lifestyles and emergence of pathogens.</title>
        <authorList>
            <person name="Haridas S."/>
            <person name="Albert R."/>
            <person name="Binder M."/>
            <person name="Bloem J."/>
            <person name="Labutti K."/>
            <person name="Salamov A."/>
            <person name="Andreopoulos B."/>
            <person name="Baker S."/>
            <person name="Barry K."/>
            <person name="Bills G."/>
            <person name="Bluhm B."/>
            <person name="Cannon C."/>
            <person name="Castanera R."/>
            <person name="Culley D."/>
            <person name="Daum C."/>
            <person name="Ezra D."/>
            <person name="Gonzalez J."/>
            <person name="Henrissat B."/>
            <person name="Kuo A."/>
            <person name="Liang C."/>
            <person name="Lipzen A."/>
            <person name="Lutzoni F."/>
            <person name="Magnuson J."/>
            <person name="Mondo S."/>
            <person name="Nolan M."/>
            <person name="Ohm R."/>
            <person name="Pangilinan J."/>
            <person name="Park H.-J."/>
            <person name="Ramirez L."/>
            <person name="Alfaro M."/>
            <person name="Sun H."/>
            <person name="Tritt A."/>
            <person name="Yoshinaga Y."/>
            <person name="Zwiers L.-H."/>
            <person name="Turgeon B."/>
            <person name="Goodwin S."/>
            <person name="Spatafora J."/>
            <person name="Crous P."/>
            <person name="Grigoriev I."/>
        </authorList>
    </citation>
    <scope>NUCLEOTIDE SEQUENCE</scope>
    <source>
        <strain evidence="6">CBS 122681</strain>
    </source>
</reference>
<dbReference type="Pfam" id="PF02737">
    <property type="entry name" value="3HCDH_N"/>
    <property type="match status" value="1"/>
</dbReference>
<proteinExistence type="inferred from homology"/>
<accession>A0A6A6SQC0</accession>
<gene>
    <name evidence="6" type="ORF">K491DRAFT_697788</name>
</gene>
<dbReference type="GO" id="GO:0006631">
    <property type="term" value="P:fatty acid metabolic process"/>
    <property type="evidence" value="ECO:0007669"/>
    <property type="project" value="InterPro"/>
</dbReference>
<dbReference type="AlphaFoldDB" id="A0A6A6SQC0"/>
<dbReference type="GO" id="GO:0070403">
    <property type="term" value="F:NAD+ binding"/>
    <property type="evidence" value="ECO:0007669"/>
    <property type="project" value="InterPro"/>
</dbReference>
<organism evidence="6 7">
    <name type="scientific">Lophiostoma macrostomum CBS 122681</name>
    <dbReference type="NCBI Taxonomy" id="1314788"/>
    <lineage>
        <taxon>Eukaryota</taxon>
        <taxon>Fungi</taxon>
        <taxon>Dikarya</taxon>
        <taxon>Ascomycota</taxon>
        <taxon>Pezizomycotina</taxon>
        <taxon>Dothideomycetes</taxon>
        <taxon>Pleosporomycetidae</taxon>
        <taxon>Pleosporales</taxon>
        <taxon>Lophiostomataceae</taxon>
        <taxon>Lophiostoma</taxon>
    </lineage>
</organism>
<evidence type="ECO:0000259" key="4">
    <source>
        <dbReference type="Pfam" id="PF00725"/>
    </source>
</evidence>
<evidence type="ECO:0000256" key="1">
    <source>
        <dbReference type="ARBA" id="ARBA00009463"/>
    </source>
</evidence>
<keyword evidence="7" id="KW-1185">Reference proteome</keyword>
<dbReference type="Pfam" id="PF00725">
    <property type="entry name" value="3HCDH"/>
    <property type="match status" value="1"/>
</dbReference>
<dbReference type="InterPro" id="IPR008927">
    <property type="entry name" value="6-PGluconate_DH-like_C_sf"/>
</dbReference>
<dbReference type="EMBL" id="MU004477">
    <property type="protein sequence ID" value="KAF2649840.1"/>
    <property type="molecule type" value="Genomic_DNA"/>
</dbReference>
<dbReference type="PIRSF" id="PIRSF000105">
    <property type="entry name" value="HCDH"/>
    <property type="match status" value="1"/>
</dbReference>
<keyword evidence="2" id="KW-0560">Oxidoreductase</keyword>
<dbReference type="InterPro" id="IPR036291">
    <property type="entry name" value="NAD(P)-bd_dom_sf"/>
</dbReference>
<dbReference type="SUPFAM" id="SSF48179">
    <property type="entry name" value="6-phosphogluconate dehydrogenase C-terminal domain-like"/>
    <property type="match status" value="1"/>
</dbReference>
<feature type="domain" description="3-hydroxyacyl-CoA dehydrogenase NAD binding" evidence="5">
    <location>
        <begin position="8"/>
        <end position="181"/>
    </location>
</feature>
<dbReference type="OrthoDB" id="5958943at2759"/>
<dbReference type="InterPro" id="IPR006108">
    <property type="entry name" value="3HC_DH_C"/>
</dbReference>
<evidence type="ECO:0000256" key="3">
    <source>
        <dbReference type="PIRSR" id="PIRSR000105-1"/>
    </source>
</evidence>
<feature type="site" description="Important for catalytic activity" evidence="3">
    <location>
        <position position="141"/>
    </location>
</feature>
<evidence type="ECO:0000313" key="7">
    <source>
        <dbReference type="Proteomes" id="UP000799324"/>
    </source>
</evidence>
<evidence type="ECO:0000313" key="6">
    <source>
        <dbReference type="EMBL" id="KAF2649840.1"/>
    </source>
</evidence>
<sequence>MSRASRAVAILGAGTQGRRLAFMWSNCGRPVNLIDRDEKQLQASIHEVNTFRSTFPKFKTAQEWGKVSKFPYAQLREALSNAWLVLECLPESLQLKRRIIAELEQHAPENAILASNSSSYTIGEIIAGVQLKRPERTVSMHSYWPPETCPLEIMGHDETDPDIIPSLLEESARHGFQPFHVRRESVGYLYNRVWAAIKREALLTLSEGVSTLQELDDIFKAVLKTPKGPCEQMDVVGLDVVLDIEEHYAQTRSGIPQAPRDLLKQMVAEGNLGVKSGQGFYKY</sequence>
<dbReference type="InterPro" id="IPR013328">
    <property type="entry name" value="6PGD_dom2"/>
</dbReference>
<dbReference type="SUPFAM" id="SSF51735">
    <property type="entry name" value="NAD(P)-binding Rossmann-fold domains"/>
    <property type="match status" value="1"/>
</dbReference>
<comment type="similarity">
    <text evidence="1">Belongs to the 3-hydroxyacyl-CoA dehydrogenase family.</text>
</comment>